<feature type="transmembrane region" description="Helical" evidence="1">
    <location>
        <begin position="139"/>
        <end position="160"/>
    </location>
</feature>
<evidence type="ECO:0000313" key="2">
    <source>
        <dbReference type="EMBL" id="BDS05560.1"/>
    </source>
</evidence>
<proteinExistence type="predicted"/>
<sequence>MDGKLSMMGMLPEKRSSLVLIFVSNLIPLFGVLWWEWDLANVVLLYWTENLVIGFWTLVKMITAGGGAGGGTLDAQGSPLNVQSNNGCGDAFGKVFLCGFFTVHYGMFCMGHAAFILMILGAGNGTGFFPFKTMMDHGLITSGVLTGTAVMLVTHGIDFVKNYLMSENRKTATAHAMMFTPYGHIVVVHIAILAGAAISMAQDSPFILLFLIVVGKMILEIVTLKVKEKLMAKAG</sequence>
<dbReference type="KEGG" id="osu:NT6N_06000"/>
<feature type="transmembrane region" description="Helical" evidence="1">
    <location>
        <begin position="55"/>
        <end position="75"/>
    </location>
</feature>
<dbReference type="InterPro" id="IPR045466">
    <property type="entry name" value="DUF6498"/>
</dbReference>
<name>A0AAT9FHX2_9BACT</name>
<dbReference type="Pfam" id="PF20108">
    <property type="entry name" value="DUF6498"/>
    <property type="match status" value="1"/>
</dbReference>
<keyword evidence="1" id="KW-1133">Transmembrane helix</keyword>
<feature type="transmembrane region" description="Helical" evidence="1">
    <location>
        <begin position="181"/>
        <end position="200"/>
    </location>
</feature>
<dbReference type="EMBL" id="AP026866">
    <property type="protein sequence ID" value="BDS05560.1"/>
    <property type="molecule type" value="Genomic_DNA"/>
</dbReference>
<gene>
    <name evidence="2" type="ORF">NT6N_06000</name>
</gene>
<evidence type="ECO:0000256" key="1">
    <source>
        <dbReference type="SAM" id="Phobius"/>
    </source>
</evidence>
<feature type="transmembrane region" description="Helical" evidence="1">
    <location>
        <begin position="95"/>
        <end position="119"/>
    </location>
</feature>
<feature type="transmembrane region" description="Helical" evidence="1">
    <location>
        <begin position="16"/>
        <end position="35"/>
    </location>
</feature>
<accession>A0AAT9FHX2</accession>
<organism evidence="2">
    <name type="scientific">Oceaniferula spumae</name>
    <dbReference type="NCBI Taxonomy" id="2979115"/>
    <lineage>
        <taxon>Bacteria</taxon>
        <taxon>Pseudomonadati</taxon>
        <taxon>Verrucomicrobiota</taxon>
        <taxon>Verrucomicrobiia</taxon>
        <taxon>Verrucomicrobiales</taxon>
        <taxon>Verrucomicrobiaceae</taxon>
        <taxon>Oceaniferula</taxon>
    </lineage>
</organism>
<keyword evidence="1" id="KW-0812">Transmembrane</keyword>
<feature type="transmembrane region" description="Helical" evidence="1">
    <location>
        <begin position="206"/>
        <end position="224"/>
    </location>
</feature>
<reference evidence="2" key="1">
    <citation type="submission" date="2024-07" db="EMBL/GenBank/DDBJ databases">
        <title>Complete genome sequence of Verrucomicrobiaceae bacterium NT6N.</title>
        <authorList>
            <person name="Huang C."/>
            <person name="Takami H."/>
            <person name="Hamasaki K."/>
        </authorList>
    </citation>
    <scope>NUCLEOTIDE SEQUENCE</scope>
    <source>
        <strain evidence="2">NT6N</strain>
    </source>
</reference>
<protein>
    <submittedName>
        <fullName evidence="2">Uncharacterized protein</fullName>
    </submittedName>
</protein>
<dbReference type="AlphaFoldDB" id="A0AAT9FHX2"/>
<keyword evidence="1" id="KW-0472">Membrane</keyword>